<name>A0A7W5H6P5_9BACT</name>
<dbReference type="Proteomes" id="UP000536179">
    <property type="component" value="Unassembled WGS sequence"/>
</dbReference>
<organism evidence="1 2">
    <name type="scientific">Aporhodopirellula rubra</name>
    <dbReference type="NCBI Taxonomy" id="980271"/>
    <lineage>
        <taxon>Bacteria</taxon>
        <taxon>Pseudomonadati</taxon>
        <taxon>Planctomycetota</taxon>
        <taxon>Planctomycetia</taxon>
        <taxon>Pirellulales</taxon>
        <taxon>Pirellulaceae</taxon>
        <taxon>Aporhodopirellula</taxon>
    </lineage>
</organism>
<evidence type="ECO:0000313" key="1">
    <source>
        <dbReference type="EMBL" id="MBB3207160.1"/>
    </source>
</evidence>
<proteinExistence type="predicted"/>
<sequence>MGPLNVWPWKESDEGEKLTPTAFEKALGFLRMLSWVVDDERGVIHP</sequence>
<accession>A0A7W5H6P5</accession>
<protein>
    <submittedName>
        <fullName evidence="1">Uncharacterized protein</fullName>
    </submittedName>
</protein>
<dbReference type="AlphaFoldDB" id="A0A7W5H6P5"/>
<gene>
    <name evidence="1" type="ORF">FHS27_002979</name>
</gene>
<evidence type="ECO:0000313" key="2">
    <source>
        <dbReference type="Proteomes" id="UP000536179"/>
    </source>
</evidence>
<reference evidence="1 2" key="1">
    <citation type="submission" date="2020-08" db="EMBL/GenBank/DDBJ databases">
        <title>Genomic Encyclopedia of Type Strains, Phase III (KMG-III): the genomes of soil and plant-associated and newly described type strains.</title>
        <authorList>
            <person name="Whitman W."/>
        </authorList>
    </citation>
    <scope>NUCLEOTIDE SEQUENCE [LARGE SCALE GENOMIC DNA]</scope>
    <source>
        <strain evidence="1 2">CECT 8075</strain>
    </source>
</reference>
<comment type="caution">
    <text evidence="1">The sequence shown here is derived from an EMBL/GenBank/DDBJ whole genome shotgun (WGS) entry which is preliminary data.</text>
</comment>
<dbReference type="EMBL" id="JACHXU010000009">
    <property type="protein sequence ID" value="MBB3207160.1"/>
    <property type="molecule type" value="Genomic_DNA"/>
</dbReference>
<keyword evidence="2" id="KW-1185">Reference proteome</keyword>